<dbReference type="AlphaFoldDB" id="A0A067FLQ2"/>
<evidence type="ECO:0000313" key="2">
    <source>
        <dbReference type="Proteomes" id="UP000027120"/>
    </source>
</evidence>
<dbReference type="Proteomes" id="UP000027120">
    <property type="component" value="Unassembled WGS sequence"/>
</dbReference>
<keyword evidence="2" id="KW-1185">Reference proteome</keyword>
<protein>
    <submittedName>
        <fullName evidence="1">Uncharacterized protein</fullName>
    </submittedName>
</protein>
<name>A0A067FLQ2_CITSI</name>
<organism evidence="1 2">
    <name type="scientific">Citrus sinensis</name>
    <name type="common">Sweet orange</name>
    <name type="synonym">Citrus aurantium var. sinensis</name>
    <dbReference type="NCBI Taxonomy" id="2711"/>
    <lineage>
        <taxon>Eukaryota</taxon>
        <taxon>Viridiplantae</taxon>
        <taxon>Streptophyta</taxon>
        <taxon>Embryophyta</taxon>
        <taxon>Tracheophyta</taxon>
        <taxon>Spermatophyta</taxon>
        <taxon>Magnoliopsida</taxon>
        <taxon>eudicotyledons</taxon>
        <taxon>Gunneridae</taxon>
        <taxon>Pentapetalae</taxon>
        <taxon>rosids</taxon>
        <taxon>malvids</taxon>
        <taxon>Sapindales</taxon>
        <taxon>Rutaceae</taxon>
        <taxon>Aurantioideae</taxon>
        <taxon>Citrus</taxon>
    </lineage>
</organism>
<reference evidence="1 2" key="1">
    <citation type="submission" date="2014-04" db="EMBL/GenBank/DDBJ databases">
        <authorList>
            <consortium name="International Citrus Genome Consortium"/>
            <person name="Gmitter F."/>
            <person name="Chen C."/>
            <person name="Farmerie W."/>
            <person name="Harkins T."/>
            <person name="Desany B."/>
            <person name="Mohiuddin M."/>
            <person name="Kodira C."/>
            <person name="Borodovsky M."/>
            <person name="Lomsadze A."/>
            <person name="Burns P."/>
            <person name="Jenkins J."/>
            <person name="Prochnik S."/>
            <person name="Shu S."/>
            <person name="Chapman J."/>
            <person name="Pitluck S."/>
            <person name="Schmutz J."/>
            <person name="Rokhsar D."/>
        </authorList>
    </citation>
    <scope>NUCLEOTIDE SEQUENCE</scope>
</reference>
<gene>
    <name evidence="1" type="ORF">CISIN_1g046705mg</name>
</gene>
<dbReference type="EMBL" id="KK784908">
    <property type="protein sequence ID" value="KDO64372.1"/>
    <property type="molecule type" value="Genomic_DNA"/>
</dbReference>
<sequence>MPAGLLTRVTRAKDSSMFLPAGACSSDIPRLSGPATHNPVPCTFNSNYQTATEAIATRSIPSREKFLGFALPDRSKPKR</sequence>
<accession>A0A067FLQ2</accession>
<evidence type="ECO:0000313" key="1">
    <source>
        <dbReference type="EMBL" id="KDO64372.1"/>
    </source>
</evidence>
<proteinExistence type="predicted"/>